<proteinExistence type="predicted"/>
<evidence type="ECO:0000313" key="4">
    <source>
        <dbReference type="Proteomes" id="UP000197528"/>
    </source>
</evidence>
<feature type="transmembrane region" description="Helical" evidence="1">
    <location>
        <begin position="77"/>
        <end position="97"/>
    </location>
</feature>
<reference evidence="3 4" key="1">
    <citation type="submission" date="2017-05" db="EMBL/GenBank/DDBJ databases">
        <title>Genome of Polynucleobacter sp. MWH-Feld-100.</title>
        <authorList>
            <person name="Hahn M.W."/>
        </authorList>
    </citation>
    <scope>NUCLEOTIDE SEQUENCE [LARGE SCALE GENOMIC DNA]</scope>
    <source>
        <strain evidence="3 4">MWH-Feld-100</strain>
    </source>
</reference>
<dbReference type="Proteomes" id="UP000197528">
    <property type="component" value="Unassembled WGS sequence"/>
</dbReference>
<keyword evidence="1" id="KW-0472">Membrane</keyword>
<evidence type="ECO:0008006" key="5">
    <source>
        <dbReference type="Google" id="ProtNLM"/>
    </source>
</evidence>
<feature type="signal peptide" evidence="2">
    <location>
        <begin position="1"/>
        <end position="22"/>
    </location>
</feature>
<dbReference type="RefSeq" id="WP_088525847.1">
    <property type="nucleotide sequence ID" value="NZ_NGUP01000003.1"/>
</dbReference>
<feature type="transmembrane region" description="Helical" evidence="1">
    <location>
        <begin position="36"/>
        <end position="56"/>
    </location>
</feature>
<feature type="chain" id="PRO_5012490788" description="DUF3302 domain-containing protein" evidence="2">
    <location>
        <begin position="23"/>
        <end position="128"/>
    </location>
</feature>
<dbReference type="EMBL" id="NGUP01000003">
    <property type="protein sequence ID" value="OWS70262.1"/>
    <property type="molecule type" value="Genomic_DNA"/>
</dbReference>
<dbReference type="OrthoDB" id="5522885at2"/>
<keyword evidence="1" id="KW-0812">Transmembrane</keyword>
<protein>
    <recommendedName>
        <fullName evidence="5">DUF3302 domain-containing protein</fullName>
    </recommendedName>
</protein>
<dbReference type="InterPro" id="IPR011223">
    <property type="entry name" value="UCP028770"/>
</dbReference>
<dbReference type="Pfam" id="PF11742">
    <property type="entry name" value="DUF3302"/>
    <property type="match status" value="1"/>
</dbReference>
<evidence type="ECO:0000256" key="2">
    <source>
        <dbReference type="SAM" id="SignalP"/>
    </source>
</evidence>
<comment type="caution">
    <text evidence="3">The sequence shown here is derived from an EMBL/GenBank/DDBJ whole genome shotgun (WGS) entry which is preliminary data.</text>
</comment>
<evidence type="ECO:0000256" key="1">
    <source>
        <dbReference type="SAM" id="Phobius"/>
    </source>
</evidence>
<dbReference type="AlphaFoldDB" id="A0A254Q449"/>
<evidence type="ECO:0000313" key="3">
    <source>
        <dbReference type="EMBL" id="OWS70262.1"/>
    </source>
</evidence>
<name>A0A254Q449_9BURK</name>
<sequence length="128" mass="14573">MSKYIFTPVVMAFLLVPALANASFLPPDLIDGFANIISWIVLIVLPVAFIAGFWYVHILPDTIAKRREHPQRDAIHALCLLSLFVGGLLWPFAYLWAYTRPTMYKLAYGTDKYTSLDKEHEEEQTGVK</sequence>
<gene>
    <name evidence="3" type="ORF">CBI31_03820</name>
</gene>
<accession>A0A254Q449</accession>
<keyword evidence="1" id="KW-1133">Transmembrane helix</keyword>
<keyword evidence="2" id="KW-0732">Signal</keyword>
<keyword evidence="4" id="KW-1185">Reference proteome</keyword>
<organism evidence="3 4">
    <name type="scientific">Polynucleobacter campilacus</name>
    <dbReference type="NCBI Taxonomy" id="1743163"/>
    <lineage>
        <taxon>Bacteria</taxon>
        <taxon>Pseudomonadati</taxon>
        <taxon>Pseudomonadota</taxon>
        <taxon>Betaproteobacteria</taxon>
        <taxon>Burkholderiales</taxon>
        <taxon>Burkholderiaceae</taxon>
        <taxon>Polynucleobacter</taxon>
    </lineage>
</organism>